<dbReference type="STRING" id="690879.TSACC_23155"/>
<dbReference type="EMBL" id="BDCO01000002">
    <property type="protein sequence ID" value="GAT34722.1"/>
    <property type="molecule type" value="Genomic_DNA"/>
</dbReference>
<name>A0A146GC28_TERSA</name>
<comment type="caution">
    <text evidence="2">The sequence shown here is derived from an EMBL/GenBank/DDBJ whole genome shotgun (WGS) entry which is preliminary data.</text>
</comment>
<keyword evidence="1" id="KW-0812">Transmembrane</keyword>
<evidence type="ECO:0000313" key="3">
    <source>
        <dbReference type="Proteomes" id="UP000076023"/>
    </source>
</evidence>
<sequence length="240" mass="26245">MKLSLSHFEWPSRHNIHIALPLMIVVAFLLHAACIVVFQITDVKAPRRADRSAQVFFLRTDSTEAGGIRALLDASDPSLFSPEQRGEREAWRSPETTYTASYEANPPALDALPAAQLKTPPLAIDPLSREAGPPKFPVQPGLPTAVRFSGDLATRAFTPPEKFEFVAPTKIVLRPIEVLVGVDADGRVVHIAPLEESSGNEILDRCAIEYLARGRFAPGAAGWGVARFLWGNDIRRSTDS</sequence>
<dbReference type="Proteomes" id="UP000076023">
    <property type="component" value="Unassembled WGS sequence"/>
</dbReference>
<evidence type="ECO:0000313" key="2">
    <source>
        <dbReference type="EMBL" id="GAT34722.1"/>
    </source>
</evidence>
<dbReference type="OrthoDB" id="9819516at2"/>
<protein>
    <recommendedName>
        <fullName evidence="4">TonB C-terminal domain-containing protein</fullName>
    </recommendedName>
</protein>
<evidence type="ECO:0000256" key="1">
    <source>
        <dbReference type="SAM" id="Phobius"/>
    </source>
</evidence>
<proteinExistence type="predicted"/>
<keyword evidence="1" id="KW-0472">Membrane</keyword>
<gene>
    <name evidence="2" type="ORF">TSACC_23155</name>
</gene>
<dbReference type="SUPFAM" id="SSF74653">
    <property type="entry name" value="TolA/TonB C-terminal domain"/>
    <property type="match status" value="1"/>
</dbReference>
<evidence type="ECO:0008006" key="4">
    <source>
        <dbReference type="Google" id="ProtNLM"/>
    </source>
</evidence>
<reference evidence="3" key="1">
    <citation type="journal article" date="2017" name="Genome Announc.">
        <title>Draft Genome Sequence of Terrimicrobium sacchariphilum NM-5T, a Facultative Anaerobic Soil Bacterium of the Class Spartobacteria.</title>
        <authorList>
            <person name="Qiu Y.L."/>
            <person name="Tourlousse D.M."/>
            <person name="Matsuura N."/>
            <person name="Ohashi A."/>
            <person name="Sekiguchi Y."/>
        </authorList>
    </citation>
    <scope>NUCLEOTIDE SEQUENCE [LARGE SCALE GENOMIC DNA]</scope>
    <source>
        <strain evidence="3">NM-5</strain>
    </source>
</reference>
<accession>A0A146GC28</accession>
<dbReference type="AlphaFoldDB" id="A0A146GC28"/>
<organism evidence="2 3">
    <name type="scientific">Terrimicrobium sacchariphilum</name>
    <dbReference type="NCBI Taxonomy" id="690879"/>
    <lineage>
        <taxon>Bacteria</taxon>
        <taxon>Pseudomonadati</taxon>
        <taxon>Verrucomicrobiota</taxon>
        <taxon>Terrimicrobiia</taxon>
        <taxon>Terrimicrobiales</taxon>
        <taxon>Terrimicrobiaceae</taxon>
        <taxon>Terrimicrobium</taxon>
    </lineage>
</organism>
<feature type="transmembrane region" description="Helical" evidence="1">
    <location>
        <begin position="16"/>
        <end position="38"/>
    </location>
</feature>
<keyword evidence="3" id="KW-1185">Reference proteome</keyword>
<dbReference type="RefSeq" id="WP_075080334.1">
    <property type="nucleotide sequence ID" value="NZ_BDCO01000002.1"/>
</dbReference>
<dbReference type="InParanoid" id="A0A146GC28"/>
<keyword evidence="1" id="KW-1133">Transmembrane helix</keyword>